<dbReference type="InterPro" id="IPR010982">
    <property type="entry name" value="Lambda_DNA-bd_dom_sf"/>
</dbReference>
<accession>A0ABS8L6M6</accession>
<evidence type="ECO:0000259" key="1">
    <source>
        <dbReference type="PROSITE" id="PS50943"/>
    </source>
</evidence>
<proteinExistence type="predicted"/>
<dbReference type="PANTHER" id="PTHR43236">
    <property type="entry name" value="ANTITOXIN HIGA1"/>
    <property type="match status" value="1"/>
</dbReference>
<dbReference type="PANTHER" id="PTHR43236:SF1">
    <property type="entry name" value="BLL7220 PROTEIN"/>
    <property type="match status" value="1"/>
</dbReference>
<name>A0ABS8L6M6_9XANT</name>
<feature type="domain" description="HTH cro/C1-type" evidence="1">
    <location>
        <begin position="35"/>
        <end position="94"/>
    </location>
</feature>
<dbReference type="CDD" id="cd00093">
    <property type="entry name" value="HTH_XRE"/>
    <property type="match status" value="1"/>
</dbReference>
<organism evidence="2 3">
    <name type="scientific">Xanthomonas vesicatoria</name>
    <dbReference type="NCBI Taxonomy" id="56460"/>
    <lineage>
        <taxon>Bacteria</taxon>
        <taxon>Pseudomonadati</taxon>
        <taxon>Pseudomonadota</taxon>
        <taxon>Gammaproteobacteria</taxon>
        <taxon>Lysobacterales</taxon>
        <taxon>Lysobacteraceae</taxon>
        <taxon>Xanthomonas</taxon>
    </lineage>
</organism>
<dbReference type="Gene3D" id="1.10.260.40">
    <property type="entry name" value="lambda repressor-like DNA-binding domains"/>
    <property type="match status" value="1"/>
</dbReference>
<dbReference type="RefSeq" id="WP_229006741.1">
    <property type="nucleotide sequence ID" value="NZ_CP018470.1"/>
</dbReference>
<keyword evidence="3" id="KW-1185">Reference proteome</keyword>
<dbReference type="InterPro" id="IPR001387">
    <property type="entry name" value="Cro/C1-type_HTH"/>
</dbReference>
<evidence type="ECO:0000313" key="2">
    <source>
        <dbReference type="EMBL" id="MCC8621398.1"/>
    </source>
</evidence>
<dbReference type="SUPFAM" id="SSF47413">
    <property type="entry name" value="lambda repressor-like DNA-binding domains"/>
    <property type="match status" value="1"/>
</dbReference>
<dbReference type="Proteomes" id="UP001430544">
    <property type="component" value="Unassembled WGS sequence"/>
</dbReference>
<dbReference type="Pfam" id="PF01381">
    <property type="entry name" value="HTH_3"/>
    <property type="match status" value="1"/>
</dbReference>
<dbReference type="InterPro" id="IPR052345">
    <property type="entry name" value="Rad_response_metalloprotease"/>
</dbReference>
<gene>
    <name evidence="2" type="ORF">LN473_05250</name>
</gene>
<reference evidence="2" key="1">
    <citation type="submission" date="2021-11" db="EMBL/GenBank/DDBJ databases">
        <title>Genome resources and taxonomic validation of 89 Xanthomonas strains.</title>
        <authorList>
            <person name="Tambong J.T."/>
        </authorList>
    </citation>
    <scope>NUCLEOTIDE SEQUENCE</scope>
    <source>
        <strain evidence="2">Bv 5-4A</strain>
    </source>
</reference>
<dbReference type="EMBL" id="JAJIUN010000019">
    <property type="protein sequence ID" value="MCC8621398.1"/>
    <property type="molecule type" value="Genomic_DNA"/>
</dbReference>
<dbReference type="SMART" id="SM00530">
    <property type="entry name" value="HTH_XRE"/>
    <property type="match status" value="1"/>
</dbReference>
<evidence type="ECO:0000313" key="3">
    <source>
        <dbReference type="Proteomes" id="UP001430544"/>
    </source>
</evidence>
<comment type="caution">
    <text evidence="2">The sequence shown here is derived from an EMBL/GenBank/DDBJ whole genome shotgun (WGS) entry which is preliminary data.</text>
</comment>
<protein>
    <submittedName>
        <fullName evidence="2">Helix-turn-helix domain-containing protein</fullName>
    </submittedName>
</protein>
<sequence>MRSPLPSGTLREFSFRAIFSMPKPKTPATVYGTRLRHARMGMGWTQAELAERIGMVDSVSGATRVSRYETGQHDPDPATAEALAKALNLPVAYFHATSDVLADIILIVSRLPVAKQKEALKRLREIADSTGVGV</sequence>
<dbReference type="PROSITE" id="PS50943">
    <property type="entry name" value="HTH_CROC1"/>
    <property type="match status" value="1"/>
</dbReference>